<keyword evidence="2" id="KW-0805">Transcription regulation</keyword>
<name>A0A2I1PAA4_9MICO</name>
<dbReference type="GO" id="GO:0032993">
    <property type="term" value="C:protein-DNA complex"/>
    <property type="evidence" value="ECO:0007669"/>
    <property type="project" value="TreeGrafter"/>
</dbReference>
<evidence type="ECO:0000256" key="3">
    <source>
        <dbReference type="ARBA" id="ARBA00023125"/>
    </source>
</evidence>
<dbReference type="GO" id="GO:0003700">
    <property type="term" value="F:DNA-binding transcription factor activity"/>
    <property type="evidence" value="ECO:0007669"/>
    <property type="project" value="InterPro"/>
</dbReference>
<evidence type="ECO:0000256" key="1">
    <source>
        <dbReference type="ARBA" id="ARBA00009437"/>
    </source>
</evidence>
<evidence type="ECO:0000256" key="4">
    <source>
        <dbReference type="ARBA" id="ARBA00023163"/>
    </source>
</evidence>
<reference evidence="6 7" key="1">
    <citation type="submission" date="2017-12" db="EMBL/GenBank/DDBJ databases">
        <title>Phylogenetic diversity of female urinary microbiome.</title>
        <authorList>
            <person name="Thomas-White K."/>
            <person name="Wolfe A.J."/>
        </authorList>
    </citation>
    <scope>NUCLEOTIDE SEQUENCE [LARGE SCALE GENOMIC DNA]</scope>
    <source>
        <strain evidence="6 7">UMB1298</strain>
    </source>
</reference>
<sequence length="297" mass="31492">MAWTLTQLETFRAVAEGGSMHAAAERLGYTPGAVSQQMAALSRAVGGELFLRSGRGVVLSDAGHGFLPLARRVLEEDRAARRALAELRTGRATVRVGIFETAGAVSCREVLRRAAVAEPPVDVVFEEVDVERAVDAVRAGTVDLALSVHYELVPVTLPPGVVAIELLTEPFVEVRAADLVADAPWIVPPVTETFGMAVQAALRRAGEDTGTAHVVTDTALMVALAEAGVGRALVTPLMLRVHPRDLQVHPAPRSGRRTVVALATDAQRERASVRAVLDGLGEIFRSMRGVEGNPPVS</sequence>
<comment type="similarity">
    <text evidence="1">Belongs to the LysR transcriptional regulatory family.</text>
</comment>
<dbReference type="PANTHER" id="PTHR30346">
    <property type="entry name" value="TRANSCRIPTIONAL DUAL REGULATOR HCAR-RELATED"/>
    <property type="match status" value="1"/>
</dbReference>
<dbReference type="RefSeq" id="WP_070703381.1">
    <property type="nucleotide sequence ID" value="NZ_PKIZ01000011.1"/>
</dbReference>
<accession>A0A2I1PAA4</accession>
<dbReference type="SUPFAM" id="SSF46785">
    <property type="entry name" value="Winged helix' DNA-binding domain"/>
    <property type="match status" value="1"/>
</dbReference>
<dbReference type="InterPro" id="IPR036390">
    <property type="entry name" value="WH_DNA-bd_sf"/>
</dbReference>
<dbReference type="AlphaFoldDB" id="A0A2I1PAA4"/>
<keyword evidence="3" id="KW-0238">DNA-binding</keyword>
<comment type="caution">
    <text evidence="6">The sequence shown here is derived from an EMBL/GenBank/DDBJ whole genome shotgun (WGS) entry which is preliminary data.</text>
</comment>
<dbReference type="InterPro" id="IPR005119">
    <property type="entry name" value="LysR_subst-bd"/>
</dbReference>
<evidence type="ECO:0000259" key="5">
    <source>
        <dbReference type="PROSITE" id="PS50931"/>
    </source>
</evidence>
<gene>
    <name evidence="6" type="ORF">CYJ76_06695</name>
</gene>
<dbReference type="GO" id="GO:0003677">
    <property type="term" value="F:DNA binding"/>
    <property type="evidence" value="ECO:0007669"/>
    <property type="project" value="UniProtKB-KW"/>
</dbReference>
<organism evidence="6 7">
    <name type="scientific">Kytococcus schroeteri</name>
    <dbReference type="NCBI Taxonomy" id="138300"/>
    <lineage>
        <taxon>Bacteria</taxon>
        <taxon>Bacillati</taxon>
        <taxon>Actinomycetota</taxon>
        <taxon>Actinomycetes</taxon>
        <taxon>Micrococcales</taxon>
        <taxon>Kytococcaceae</taxon>
        <taxon>Kytococcus</taxon>
    </lineage>
</organism>
<proteinExistence type="inferred from homology"/>
<dbReference type="InterPro" id="IPR000847">
    <property type="entry name" value="LysR_HTH_N"/>
</dbReference>
<dbReference type="Pfam" id="PF00126">
    <property type="entry name" value="HTH_1"/>
    <property type="match status" value="1"/>
</dbReference>
<evidence type="ECO:0000313" key="6">
    <source>
        <dbReference type="EMBL" id="PKZ41566.1"/>
    </source>
</evidence>
<dbReference type="Gene3D" id="3.40.190.10">
    <property type="entry name" value="Periplasmic binding protein-like II"/>
    <property type="match status" value="2"/>
</dbReference>
<evidence type="ECO:0000313" key="7">
    <source>
        <dbReference type="Proteomes" id="UP000234206"/>
    </source>
</evidence>
<dbReference type="Pfam" id="PF03466">
    <property type="entry name" value="LysR_substrate"/>
    <property type="match status" value="1"/>
</dbReference>
<dbReference type="PANTHER" id="PTHR30346:SF29">
    <property type="entry name" value="LYSR SUBSTRATE-BINDING"/>
    <property type="match status" value="1"/>
</dbReference>
<dbReference type="PROSITE" id="PS50931">
    <property type="entry name" value="HTH_LYSR"/>
    <property type="match status" value="1"/>
</dbReference>
<keyword evidence="7" id="KW-1185">Reference proteome</keyword>
<evidence type="ECO:0000256" key="2">
    <source>
        <dbReference type="ARBA" id="ARBA00023015"/>
    </source>
</evidence>
<dbReference type="Gene3D" id="1.10.10.10">
    <property type="entry name" value="Winged helix-like DNA-binding domain superfamily/Winged helix DNA-binding domain"/>
    <property type="match status" value="1"/>
</dbReference>
<dbReference type="OrthoDB" id="4131546at2"/>
<dbReference type="EMBL" id="PKIZ01000011">
    <property type="protein sequence ID" value="PKZ41566.1"/>
    <property type="molecule type" value="Genomic_DNA"/>
</dbReference>
<keyword evidence="4" id="KW-0804">Transcription</keyword>
<dbReference type="InterPro" id="IPR036388">
    <property type="entry name" value="WH-like_DNA-bd_sf"/>
</dbReference>
<protein>
    <submittedName>
        <fullName evidence="6">LysR family transcriptional regulator</fullName>
    </submittedName>
</protein>
<dbReference type="SUPFAM" id="SSF53850">
    <property type="entry name" value="Periplasmic binding protein-like II"/>
    <property type="match status" value="1"/>
</dbReference>
<dbReference type="Proteomes" id="UP000234206">
    <property type="component" value="Unassembled WGS sequence"/>
</dbReference>
<feature type="domain" description="HTH lysR-type" evidence="5">
    <location>
        <begin position="3"/>
        <end position="60"/>
    </location>
</feature>